<dbReference type="NCBIfam" id="TIGR02475">
    <property type="entry name" value="CobW"/>
    <property type="match status" value="1"/>
</dbReference>
<dbReference type="SMART" id="SM00833">
    <property type="entry name" value="CobW_C"/>
    <property type="match status" value="1"/>
</dbReference>
<dbReference type="PATRIC" id="fig|28092.6.peg.1771"/>
<evidence type="ECO:0000256" key="2">
    <source>
        <dbReference type="ARBA" id="ARBA00022801"/>
    </source>
</evidence>
<comment type="similarity">
    <text evidence="4">Belongs to the SIMIBI class G3E GTPase family. ZNG1 subfamily.</text>
</comment>
<dbReference type="PANTHER" id="PTHR13748:SF62">
    <property type="entry name" value="COBW DOMAIN-CONTAINING PROTEIN"/>
    <property type="match status" value="1"/>
</dbReference>
<protein>
    <submittedName>
        <fullName evidence="8">Cobalamin biosynthesis protein CobW</fullName>
    </submittedName>
</protein>
<dbReference type="Pfam" id="PF07683">
    <property type="entry name" value="CobW_C"/>
    <property type="match status" value="1"/>
</dbReference>
<keyword evidence="2" id="KW-0378">Hydrolase</keyword>
<keyword evidence="3" id="KW-0143">Chaperone</keyword>
<evidence type="ECO:0000313" key="9">
    <source>
        <dbReference type="Proteomes" id="UP000033618"/>
    </source>
</evidence>
<evidence type="ECO:0000256" key="6">
    <source>
        <dbReference type="ARBA" id="ARBA00049117"/>
    </source>
</evidence>
<keyword evidence="9" id="KW-1185">Reference proteome</keyword>
<dbReference type="Gene3D" id="3.30.1220.10">
    <property type="entry name" value="CobW-like, C-terminal domain"/>
    <property type="match status" value="1"/>
</dbReference>
<dbReference type="Proteomes" id="UP000033618">
    <property type="component" value="Unassembled WGS sequence"/>
</dbReference>
<evidence type="ECO:0000256" key="3">
    <source>
        <dbReference type="ARBA" id="ARBA00023186"/>
    </source>
</evidence>
<dbReference type="GO" id="GO:0016787">
    <property type="term" value="F:hydrolase activity"/>
    <property type="evidence" value="ECO:0007669"/>
    <property type="project" value="UniProtKB-KW"/>
</dbReference>
<dbReference type="SUPFAM" id="SSF52540">
    <property type="entry name" value="P-loop containing nucleoside triphosphate hydrolases"/>
    <property type="match status" value="1"/>
</dbReference>
<dbReference type="AlphaFoldDB" id="A0A0F5K338"/>
<evidence type="ECO:0000259" key="7">
    <source>
        <dbReference type="SMART" id="SM00833"/>
    </source>
</evidence>
<evidence type="ECO:0000256" key="4">
    <source>
        <dbReference type="ARBA" id="ARBA00034320"/>
    </source>
</evidence>
<dbReference type="InterPro" id="IPR051316">
    <property type="entry name" value="Zinc-reg_GTPase_activator"/>
</dbReference>
<accession>A0A0F5K338</accession>
<name>A0A0F5K338_9BURK</name>
<dbReference type="EMBL" id="LAQU01000005">
    <property type="protein sequence ID" value="KKB64289.1"/>
    <property type="molecule type" value="Genomic_DNA"/>
</dbReference>
<proteinExistence type="inferred from homology"/>
<gene>
    <name evidence="8" type="ORF">WM40_07475</name>
</gene>
<comment type="caution">
    <text evidence="8">The sequence shown here is derived from an EMBL/GenBank/DDBJ whole genome shotgun (WGS) entry which is preliminary data.</text>
</comment>
<evidence type="ECO:0000256" key="1">
    <source>
        <dbReference type="ARBA" id="ARBA00022741"/>
    </source>
</evidence>
<dbReference type="SUPFAM" id="SSF90002">
    <property type="entry name" value="Hypothetical protein YjiA, C-terminal domain"/>
    <property type="match status" value="1"/>
</dbReference>
<keyword evidence="1" id="KW-0547">Nucleotide-binding</keyword>
<feature type="domain" description="CobW C-terminal" evidence="7">
    <location>
        <begin position="266"/>
        <end position="366"/>
    </location>
</feature>
<dbReference type="STRING" id="28092.WM40_07475"/>
<dbReference type="InterPro" id="IPR011629">
    <property type="entry name" value="CobW-like_C"/>
</dbReference>
<dbReference type="InterPro" id="IPR036627">
    <property type="entry name" value="CobW-likC_sf"/>
</dbReference>
<dbReference type="PANTHER" id="PTHR13748">
    <property type="entry name" value="COBW-RELATED"/>
    <property type="match status" value="1"/>
</dbReference>
<dbReference type="GO" id="GO:0005737">
    <property type="term" value="C:cytoplasm"/>
    <property type="evidence" value="ECO:0007669"/>
    <property type="project" value="TreeGrafter"/>
</dbReference>
<dbReference type="InterPro" id="IPR027417">
    <property type="entry name" value="P-loop_NTPase"/>
</dbReference>
<dbReference type="GO" id="GO:0009236">
    <property type="term" value="P:cobalamin biosynthetic process"/>
    <property type="evidence" value="ECO:0007669"/>
    <property type="project" value="InterPro"/>
</dbReference>
<dbReference type="Pfam" id="PF02492">
    <property type="entry name" value="cobW"/>
    <property type="match status" value="1"/>
</dbReference>
<evidence type="ECO:0000256" key="5">
    <source>
        <dbReference type="ARBA" id="ARBA00045658"/>
    </source>
</evidence>
<dbReference type="CDD" id="cd03112">
    <property type="entry name" value="CobW-like"/>
    <property type="match status" value="1"/>
</dbReference>
<dbReference type="InterPro" id="IPR003495">
    <property type="entry name" value="CobW/HypB/UreG_nucleotide-bd"/>
</dbReference>
<dbReference type="GO" id="GO:0000166">
    <property type="term" value="F:nucleotide binding"/>
    <property type="evidence" value="ECO:0007669"/>
    <property type="project" value="UniProtKB-KW"/>
</dbReference>
<dbReference type="RefSeq" id="WP_024904411.1">
    <property type="nucleotide sequence ID" value="NZ_CADFGU010000003.1"/>
</dbReference>
<dbReference type="InterPro" id="IPR012824">
    <property type="entry name" value="CobW"/>
</dbReference>
<reference evidence="8 9" key="1">
    <citation type="submission" date="2015-03" db="EMBL/GenBank/DDBJ databases">
        <title>Draft Genome Sequence of Burkholderia andropogonis type strain ICMP2807, isolated from Sorghum bicolor.</title>
        <authorList>
            <person name="Lopes-Santos L."/>
            <person name="Castro D.B."/>
            <person name="Ottoboni L.M."/>
            <person name="Park D."/>
            <person name="Weirc B.S."/>
            <person name="Destefano S.A."/>
        </authorList>
    </citation>
    <scope>NUCLEOTIDE SEQUENCE [LARGE SCALE GENOMIC DNA]</scope>
    <source>
        <strain evidence="8 9">ICMP2807</strain>
    </source>
</reference>
<comment type="function">
    <text evidence="5">Zinc chaperone that directly transfers zinc cofactor to target proteins, thereby activating them. Zinc is transferred from the CXCC motif in the GTPase domain to the zinc binding site in target proteins in a process requiring GTP hydrolysis.</text>
</comment>
<comment type="catalytic activity">
    <reaction evidence="6">
        <text>GTP + H2O = GDP + phosphate + H(+)</text>
        <dbReference type="Rhea" id="RHEA:19669"/>
        <dbReference type="ChEBI" id="CHEBI:15377"/>
        <dbReference type="ChEBI" id="CHEBI:15378"/>
        <dbReference type="ChEBI" id="CHEBI:37565"/>
        <dbReference type="ChEBI" id="CHEBI:43474"/>
        <dbReference type="ChEBI" id="CHEBI:58189"/>
    </reaction>
    <physiologicalReaction direction="left-to-right" evidence="6">
        <dbReference type="Rhea" id="RHEA:19670"/>
    </physiologicalReaction>
</comment>
<dbReference type="OrthoDB" id="9808822at2"/>
<sequence length="384" mass="41191">MQLRKIPVTVVTGFLGSGKTTLLRHILQHAQGKRIAVIVNEFGEMGIDGDILKGCGIGCDIDADGNVGAERAGELYELANGCLCCTVQEAFFPVMEALVERRDQIDHVLIETSGLALPKPLVQAFNWPSIKNSFTVDAVITVVDGPAAASGQFAANPAAVDAQRRADPNLDHESPLHELFEDQLSAADLVILNKIDILDPADRDKVEALIRGEIPPHVKIVPASMGKLDLHALLGLEAASEESIHLRHDHHGADDPDHHDHDHDAFDSVVVEASVAGRAELMQALDAMVSAHTIYRVKGFAALPGAAMRLVVQGVGRRFDGYFDRRWTAAERESLMMADGAMRSRFVLIGEDLDGPALQRTFDAALRTFSGSGEATAPAAGALA</sequence>
<organism evidence="8 9">
    <name type="scientific">Robbsia andropogonis</name>
    <dbReference type="NCBI Taxonomy" id="28092"/>
    <lineage>
        <taxon>Bacteria</taxon>
        <taxon>Pseudomonadati</taxon>
        <taxon>Pseudomonadota</taxon>
        <taxon>Betaproteobacteria</taxon>
        <taxon>Burkholderiales</taxon>
        <taxon>Burkholderiaceae</taxon>
        <taxon>Robbsia</taxon>
    </lineage>
</organism>
<evidence type="ECO:0000313" key="8">
    <source>
        <dbReference type="EMBL" id="KKB64289.1"/>
    </source>
</evidence>
<dbReference type="Gene3D" id="3.40.50.300">
    <property type="entry name" value="P-loop containing nucleotide triphosphate hydrolases"/>
    <property type="match status" value="1"/>
</dbReference>